<evidence type="ECO:0000313" key="2">
    <source>
        <dbReference type="Proteomes" id="UP000539372"/>
    </source>
</evidence>
<organism evidence="1 2">
    <name type="scientific">Pacificispira spongiicola</name>
    <dbReference type="NCBI Taxonomy" id="2729598"/>
    <lineage>
        <taxon>Bacteria</taxon>
        <taxon>Pseudomonadati</taxon>
        <taxon>Pseudomonadota</taxon>
        <taxon>Alphaproteobacteria</taxon>
        <taxon>Rhodospirillales</taxon>
        <taxon>Rhodospirillaceae</taxon>
        <taxon>Pacificispira</taxon>
    </lineage>
</organism>
<proteinExistence type="predicted"/>
<dbReference type="AlphaFoldDB" id="A0A7Y0HG09"/>
<comment type="caution">
    <text evidence="1">The sequence shown here is derived from an EMBL/GenBank/DDBJ whole genome shotgun (WGS) entry which is preliminary data.</text>
</comment>
<dbReference type="EMBL" id="JABBNT010000001">
    <property type="protein sequence ID" value="NMM43854.1"/>
    <property type="molecule type" value="Genomic_DNA"/>
</dbReference>
<gene>
    <name evidence="1" type="ORF">HH303_05155</name>
</gene>
<evidence type="ECO:0000313" key="1">
    <source>
        <dbReference type="EMBL" id="NMM43854.1"/>
    </source>
</evidence>
<name>A0A7Y0HG09_9PROT</name>
<reference evidence="1 2" key="1">
    <citation type="submission" date="2020-04" db="EMBL/GenBank/DDBJ databases">
        <title>Rhodospirillaceae bacterium KN72 isolated from deep sea.</title>
        <authorList>
            <person name="Zhang D.-C."/>
        </authorList>
    </citation>
    <scope>NUCLEOTIDE SEQUENCE [LARGE SCALE GENOMIC DNA]</scope>
    <source>
        <strain evidence="1 2">KN72</strain>
    </source>
</reference>
<evidence type="ECO:0008006" key="3">
    <source>
        <dbReference type="Google" id="ProtNLM"/>
    </source>
</evidence>
<protein>
    <recommendedName>
        <fullName evidence="3">Nucleoside-diphosphate sugar epimerase</fullName>
    </recommendedName>
</protein>
<accession>A0A7Y0HG09</accession>
<dbReference type="InterPro" id="IPR009367">
    <property type="entry name" value="Elm1-like"/>
</dbReference>
<dbReference type="Proteomes" id="UP000539372">
    <property type="component" value="Unassembled WGS sequence"/>
</dbReference>
<dbReference type="PANTHER" id="PTHR33986">
    <property type="entry name" value="OS02G0535700 PROTEIN"/>
    <property type="match status" value="1"/>
</dbReference>
<sequence>MQRSAPRHEESATCWVMTDGRAGNLSSARGLAEVLGLPFSIKTIRLRRPWIWLPPSLSPPGILGAELEDGSPLAPPWPDLIITCGRRAIGPALEIKRRSGGHTKCVHIQHPRLDPARFDLVAVPAHDRLTGATVEVTTGSVHGITRARLNREADLWRDRLSHLPTPRVAVLIGGSNSAYRLDAETGRNIGAMLRDMAKATGTGLMVTGSRRTDPDAFKAVRNALADVPAEIWSGDGDNPYFGYLGLADRVIVTGDSVNMVSEAAATEKPVSVIRLPVVGRADKFERFHRAMEDAGAARSFDGTLADWDHRPLTDTARVAERVKALLSD</sequence>
<keyword evidence="2" id="KW-1185">Reference proteome</keyword>
<dbReference type="Pfam" id="PF06258">
    <property type="entry name" value="Mito_fiss_Elm1"/>
    <property type="match status" value="1"/>
</dbReference>
<dbReference type="PANTHER" id="PTHR33986:SF15">
    <property type="entry name" value="MITOCHONDRIAL FISSION PROTEIN ELM1"/>
    <property type="match status" value="1"/>
</dbReference>